<dbReference type="Proteomes" id="UP001066276">
    <property type="component" value="Chromosome 4_2"/>
</dbReference>
<protein>
    <submittedName>
        <fullName evidence="2">Uncharacterized protein</fullName>
    </submittedName>
</protein>
<sequence length="150" mass="17194">MAVPRPIGWWRVDCLSQSAQLRSMVVPRPIGWWRVDCLSQSLRCGRTGTTSASPQRVLVLPSVHGEGWQPEEERAPPHGFRLFFHRGSSDRGRSHLFRRKPPVHGEQPTKTDSHLRSGPLVWMRPGRTKCYHTLSRRAAQRWRTAALKVS</sequence>
<name>A0AAV7SB78_PLEWA</name>
<proteinExistence type="predicted"/>
<accession>A0AAV7SB78</accession>
<reference evidence="2" key="1">
    <citation type="journal article" date="2022" name="bioRxiv">
        <title>Sequencing and chromosome-scale assembly of the giantPleurodeles waltlgenome.</title>
        <authorList>
            <person name="Brown T."/>
            <person name="Elewa A."/>
            <person name="Iarovenko S."/>
            <person name="Subramanian E."/>
            <person name="Araus A.J."/>
            <person name="Petzold A."/>
            <person name="Susuki M."/>
            <person name="Suzuki K.-i.T."/>
            <person name="Hayashi T."/>
            <person name="Toyoda A."/>
            <person name="Oliveira C."/>
            <person name="Osipova E."/>
            <person name="Leigh N.D."/>
            <person name="Simon A."/>
            <person name="Yun M.H."/>
        </authorList>
    </citation>
    <scope>NUCLEOTIDE SEQUENCE</scope>
    <source>
        <strain evidence="2">20211129_DDA</strain>
        <tissue evidence="2">Liver</tissue>
    </source>
</reference>
<feature type="region of interest" description="Disordered" evidence="1">
    <location>
        <begin position="87"/>
        <end position="119"/>
    </location>
</feature>
<organism evidence="2 3">
    <name type="scientific">Pleurodeles waltl</name>
    <name type="common">Iberian ribbed newt</name>
    <dbReference type="NCBI Taxonomy" id="8319"/>
    <lineage>
        <taxon>Eukaryota</taxon>
        <taxon>Metazoa</taxon>
        <taxon>Chordata</taxon>
        <taxon>Craniata</taxon>
        <taxon>Vertebrata</taxon>
        <taxon>Euteleostomi</taxon>
        <taxon>Amphibia</taxon>
        <taxon>Batrachia</taxon>
        <taxon>Caudata</taxon>
        <taxon>Salamandroidea</taxon>
        <taxon>Salamandridae</taxon>
        <taxon>Pleurodelinae</taxon>
        <taxon>Pleurodeles</taxon>
    </lineage>
</organism>
<dbReference type="EMBL" id="JANPWB010000008">
    <property type="protein sequence ID" value="KAJ1162186.1"/>
    <property type="molecule type" value="Genomic_DNA"/>
</dbReference>
<evidence type="ECO:0000313" key="3">
    <source>
        <dbReference type="Proteomes" id="UP001066276"/>
    </source>
</evidence>
<evidence type="ECO:0000256" key="1">
    <source>
        <dbReference type="SAM" id="MobiDB-lite"/>
    </source>
</evidence>
<evidence type="ECO:0000313" key="2">
    <source>
        <dbReference type="EMBL" id="KAJ1162186.1"/>
    </source>
</evidence>
<keyword evidence="3" id="KW-1185">Reference proteome</keyword>
<dbReference type="AlphaFoldDB" id="A0AAV7SB78"/>
<comment type="caution">
    <text evidence="2">The sequence shown here is derived from an EMBL/GenBank/DDBJ whole genome shotgun (WGS) entry which is preliminary data.</text>
</comment>
<gene>
    <name evidence="2" type="ORF">NDU88_002661</name>
</gene>